<feature type="transmembrane region" description="Helical" evidence="1">
    <location>
        <begin position="16"/>
        <end position="33"/>
    </location>
</feature>
<keyword evidence="1" id="KW-0472">Membrane</keyword>
<accession>A0A068UCK8</accession>
<evidence type="ECO:0000313" key="3">
    <source>
        <dbReference type="Proteomes" id="UP000295252"/>
    </source>
</evidence>
<dbReference type="InParanoid" id="A0A068UCK8"/>
<gene>
    <name evidence="2" type="ORF">GSCOC_T00023029001</name>
</gene>
<keyword evidence="1" id="KW-1133">Transmembrane helix</keyword>
<name>A0A068UCK8_COFCA</name>
<evidence type="ECO:0000256" key="1">
    <source>
        <dbReference type="SAM" id="Phobius"/>
    </source>
</evidence>
<protein>
    <submittedName>
        <fullName evidence="2">Uncharacterized protein</fullName>
    </submittedName>
</protein>
<dbReference type="Proteomes" id="UP000295252">
    <property type="component" value="Chromosome VIII"/>
</dbReference>
<dbReference type="AlphaFoldDB" id="A0A068UCK8"/>
<proteinExistence type="predicted"/>
<keyword evidence="3" id="KW-1185">Reference proteome</keyword>
<evidence type="ECO:0000313" key="2">
    <source>
        <dbReference type="EMBL" id="CDP06280.1"/>
    </source>
</evidence>
<reference evidence="3" key="1">
    <citation type="journal article" date="2014" name="Science">
        <title>The coffee genome provides insight into the convergent evolution of caffeine biosynthesis.</title>
        <authorList>
            <person name="Denoeud F."/>
            <person name="Carretero-Paulet L."/>
            <person name="Dereeper A."/>
            <person name="Droc G."/>
            <person name="Guyot R."/>
            <person name="Pietrella M."/>
            <person name="Zheng C."/>
            <person name="Alberti A."/>
            <person name="Anthony F."/>
            <person name="Aprea G."/>
            <person name="Aury J.M."/>
            <person name="Bento P."/>
            <person name="Bernard M."/>
            <person name="Bocs S."/>
            <person name="Campa C."/>
            <person name="Cenci A."/>
            <person name="Combes M.C."/>
            <person name="Crouzillat D."/>
            <person name="Da Silva C."/>
            <person name="Daddiego L."/>
            <person name="De Bellis F."/>
            <person name="Dussert S."/>
            <person name="Garsmeur O."/>
            <person name="Gayraud T."/>
            <person name="Guignon V."/>
            <person name="Jahn K."/>
            <person name="Jamilloux V."/>
            <person name="Joet T."/>
            <person name="Labadie K."/>
            <person name="Lan T."/>
            <person name="Leclercq J."/>
            <person name="Lepelley M."/>
            <person name="Leroy T."/>
            <person name="Li L.T."/>
            <person name="Librado P."/>
            <person name="Lopez L."/>
            <person name="Munoz A."/>
            <person name="Noel B."/>
            <person name="Pallavicini A."/>
            <person name="Perrotta G."/>
            <person name="Poncet V."/>
            <person name="Pot D."/>
            <person name="Priyono X."/>
            <person name="Rigoreau M."/>
            <person name="Rouard M."/>
            <person name="Rozas J."/>
            <person name="Tranchant-Dubreuil C."/>
            <person name="VanBuren R."/>
            <person name="Zhang Q."/>
            <person name="Andrade A.C."/>
            <person name="Argout X."/>
            <person name="Bertrand B."/>
            <person name="de Kochko A."/>
            <person name="Graziosi G."/>
            <person name="Henry R.J."/>
            <person name="Jayarama X."/>
            <person name="Ming R."/>
            <person name="Nagai C."/>
            <person name="Rounsley S."/>
            <person name="Sankoff D."/>
            <person name="Giuliano G."/>
            <person name="Albert V.A."/>
            <person name="Wincker P."/>
            <person name="Lashermes P."/>
        </authorList>
    </citation>
    <scope>NUCLEOTIDE SEQUENCE [LARGE SCALE GENOMIC DNA]</scope>
    <source>
        <strain evidence="3">cv. DH200-94</strain>
    </source>
</reference>
<keyword evidence="1" id="KW-0812">Transmembrane</keyword>
<dbReference type="EMBL" id="HG739104">
    <property type="protein sequence ID" value="CDP06280.1"/>
    <property type="molecule type" value="Genomic_DNA"/>
</dbReference>
<organism evidence="2 3">
    <name type="scientific">Coffea canephora</name>
    <name type="common">Robusta coffee</name>
    <dbReference type="NCBI Taxonomy" id="49390"/>
    <lineage>
        <taxon>Eukaryota</taxon>
        <taxon>Viridiplantae</taxon>
        <taxon>Streptophyta</taxon>
        <taxon>Embryophyta</taxon>
        <taxon>Tracheophyta</taxon>
        <taxon>Spermatophyta</taxon>
        <taxon>Magnoliopsida</taxon>
        <taxon>eudicotyledons</taxon>
        <taxon>Gunneridae</taxon>
        <taxon>Pentapetalae</taxon>
        <taxon>asterids</taxon>
        <taxon>lamiids</taxon>
        <taxon>Gentianales</taxon>
        <taxon>Rubiaceae</taxon>
        <taxon>Ixoroideae</taxon>
        <taxon>Gardenieae complex</taxon>
        <taxon>Bertiereae - Coffeeae clade</taxon>
        <taxon>Coffeeae</taxon>
        <taxon>Coffea</taxon>
    </lineage>
</organism>
<dbReference type="Gramene" id="CDP06280">
    <property type="protein sequence ID" value="CDP06280"/>
    <property type="gene ID" value="GSCOC_T00023029001"/>
</dbReference>
<sequence>MSLSNASGYLKQDIEYVGIAWTTALIITSFLALDKCCSFQPWFTNSAESSRTRLSHNRNSPYRSDTNTRNADYIISDVNRSESVDIVRVRTV</sequence>